<name>A0A2P5DCT3_PARAD</name>
<reference evidence="2" key="1">
    <citation type="submission" date="2016-06" db="EMBL/GenBank/DDBJ databases">
        <title>Parallel loss of symbiosis genes in relatives of nitrogen-fixing non-legume Parasponia.</title>
        <authorList>
            <person name="Van Velzen R."/>
            <person name="Holmer R."/>
            <person name="Bu F."/>
            <person name="Rutten L."/>
            <person name="Van Zeijl A."/>
            <person name="Liu W."/>
            <person name="Santuari L."/>
            <person name="Cao Q."/>
            <person name="Sharma T."/>
            <person name="Shen D."/>
            <person name="Roswanjaya Y."/>
            <person name="Wardhani T."/>
            <person name="Kalhor M.S."/>
            <person name="Jansen J."/>
            <person name="Van den Hoogen J."/>
            <person name="Gungor B."/>
            <person name="Hartog M."/>
            <person name="Hontelez J."/>
            <person name="Verver J."/>
            <person name="Yang W.-C."/>
            <person name="Schijlen E."/>
            <person name="Repin R."/>
            <person name="Schilthuizen M."/>
            <person name="Schranz E."/>
            <person name="Heidstra R."/>
            <person name="Miyata K."/>
            <person name="Fedorova E."/>
            <person name="Kohlen W."/>
            <person name="Bisseling T."/>
            <person name="Smit S."/>
            <person name="Geurts R."/>
        </authorList>
    </citation>
    <scope>NUCLEOTIDE SEQUENCE [LARGE SCALE GENOMIC DNA]</scope>
    <source>
        <strain evidence="2">cv. WU1-14</strain>
    </source>
</reference>
<organism evidence="1 2">
    <name type="scientific">Parasponia andersonii</name>
    <name type="common">Sponia andersonii</name>
    <dbReference type="NCBI Taxonomy" id="3476"/>
    <lineage>
        <taxon>Eukaryota</taxon>
        <taxon>Viridiplantae</taxon>
        <taxon>Streptophyta</taxon>
        <taxon>Embryophyta</taxon>
        <taxon>Tracheophyta</taxon>
        <taxon>Spermatophyta</taxon>
        <taxon>Magnoliopsida</taxon>
        <taxon>eudicotyledons</taxon>
        <taxon>Gunneridae</taxon>
        <taxon>Pentapetalae</taxon>
        <taxon>rosids</taxon>
        <taxon>fabids</taxon>
        <taxon>Rosales</taxon>
        <taxon>Cannabaceae</taxon>
        <taxon>Parasponia</taxon>
    </lineage>
</organism>
<evidence type="ECO:0000313" key="2">
    <source>
        <dbReference type="Proteomes" id="UP000237105"/>
    </source>
</evidence>
<evidence type="ECO:0000313" key="1">
    <source>
        <dbReference type="EMBL" id="PON71101.1"/>
    </source>
</evidence>
<comment type="caution">
    <text evidence="1">The sequence shown here is derived from an EMBL/GenBank/DDBJ whole genome shotgun (WGS) entry which is preliminary data.</text>
</comment>
<protein>
    <submittedName>
        <fullName evidence="1">Uncharacterized protein</fullName>
    </submittedName>
</protein>
<accession>A0A2P5DCT3</accession>
<gene>
    <name evidence="1" type="ORF">PanWU01x14_075400</name>
</gene>
<dbReference type="AlphaFoldDB" id="A0A2P5DCT3"/>
<proteinExistence type="predicted"/>
<keyword evidence="2" id="KW-1185">Reference proteome</keyword>
<sequence>MAPTSRTPTITTRMASLIPRTPPHVPIVIEVPPPQPMFPSHRTYTVGVLTASGGRLDIIKGPISQQ</sequence>
<dbReference type="EMBL" id="JXTB01000046">
    <property type="protein sequence ID" value="PON71101.1"/>
    <property type="molecule type" value="Genomic_DNA"/>
</dbReference>
<dbReference type="Proteomes" id="UP000237105">
    <property type="component" value="Unassembled WGS sequence"/>
</dbReference>